<dbReference type="Proteomes" id="UP000092321">
    <property type="component" value="Unassembled WGS sequence"/>
</dbReference>
<organism evidence="1 2">
    <name type="scientific">Hanseniaspora valbyensis NRRL Y-1626</name>
    <dbReference type="NCBI Taxonomy" id="766949"/>
    <lineage>
        <taxon>Eukaryota</taxon>
        <taxon>Fungi</taxon>
        <taxon>Dikarya</taxon>
        <taxon>Ascomycota</taxon>
        <taxon>Saccharomycotina</taxon>
        <taxon>Saccharomycetes</taxon>
        <taxon>Saccharomycodales</taxon>
        <taxon>Saccharomycodaceae</taxon>
        <taxon>Hanseniaspora</taxon>
    </lineage>
</organism>
<reference evidence="2" key="1">
    <citation type="journal article" date="2016" name="Proc. Natl. Acad. Sci. U.S.A.">
        <title>Comparative genomics of biotechnologically important yeasts.</title>
        <authorList>
            <person name="Riley R."/>
            <person name="Haridas S."/>
            <person name="Wolfe K.H."/>
            <person name="Lopes M.R."/>
            <person name="Hittinger C.T."/>
            <person name="Goeker M."/>
            <person name="Salamov A.A."/>
            <person name="Wisecaver J.H."/>
            <person name="Long T.M."/>
            <person name="Calvey C.H."/>
            <person name="Aerts A.L."/>
            <person name="Barry K.W."/>
            <person name="Choi C."/>
            <person name="Clum A."/>
            <person name="Coughlan A.Y."/>
            <person name="Deshpande S."/>
            <person name="Douglass A.P."/>
            <person name="Hanson S.J."/>
            <person name="Klenk H.-P."/>
            <person name="LaButti K.M."/>
            <person name="Lapidus A."/>
            <person name="Lindquist E.A."/>
            <person name="Lipzen A.M."/>
            <person name="Meier-Kolthoff J.P."/>
            <person name="Ohm R.A."/>
            <person name="Otillar R.P."/>
            <person name="Pangilinan J.L."/>
            <person name="Peng Y."/>
            <person name="Rokas A."/>
            <person name="Rosa C.A."/>
            <person name="Scheuner C."/>
            <person name="Sibirny A.A."/>
            <person name="Slot J.C."/>
            <person name="Stielow J.B."/>
            <person name="Sun H."/>
            <person name="Kurtzman C.P."/>
            <person name="Blackwell M."/>
            <person name="Grigoriev I.V."/>
            <person name="Jeffries T.W."/>
        </authorList>
    </citation>
    <scope>NUCLEOTIDE SEQUENCE [LARGE SCALE GENOMIC DNA]</scope>
    <source>
        <strain evidence="2">NRRL Y-1626</strain>
    </source>
</reference>
<name>A0A1B7TG84_9ASCO</name>
<dbReference type="EMBL" id="LXPE01000007">
    <property type="protein sequence ID" value="OBA27665.1"/>
    <property type="molecule type" value="Genomic_DNA"/>
</dbReference>
<gene>
    <name evidence="1" type="ORF">HANVADRAFT_48009</name>
</gene>
<dbReference type="AlphaFoldDB" id="A0A1B7TG84"/>
<proteinExistence type="predicted"/>
<protein>
    <recommendedName>
        <fullName evidence="3">HIG1 domain-containing protein</fullName>
    </recommendedName>
</protein>
<evidence type="ECO:0000313" key="2">
    <source>
        <dbReference type="Proteomes" id="UP000092321"/>
    </source>
</evidence>
<dbReference type="OrthoDB" id="3972117at2759"/>
<accession>A0A1B7TG84</accession>
<dbReference type="PANTHER" id="PTHR39153:SF1">
    <property type="entry name" value="AGR244WP"/>
    <property type="match status" value="1"/>
</dbReference>
<dbReference type="PANTHER" id="PTHR39153">
    <property type="entry name" value="AGR244WP"/>
    <property type="match status" value="1"/>
</dbReference>
<sequence length="109" mass="12323">MSSSNKYTHSETKVDSIFRTTTKASIIGALQGATFSVPAHLILYRFSPLFRNLRVPLKWAFHVICIGSVSAWKGEASVVEYKRDMGNLMRLKREKMIAEAAERGVFIEE</sequence>
<dbReference type="InterPro" id="IPR038882">
    <property type="entry name" value="Rcf3"/>
</dbReference>
<evidence type="ECO:0008006" key="3">
    <source>
        <dbReference type="Google" id="ProtNLM"/>
    </source>
</evidence>
<keyword evidence="2" id="KW-1185">Reference proteome</keyword>
<evidence type="ECO:0000313" key="1">
    <source>
        <dbReference type="EMBL" id="OBA27665.1"/>
    </source>
</evidence>
<comment type="caution">
    <text evidence="1">The sequence shown here is derived from an EMBL/GenBank/DDBJ whole genome shotgun (WGS) entry which is preliminary data.</text>
</comment>